<dbReference type="PANTHER" id="PTHR12207">
    <property type="entry name" value="V-SET AND TRANSMEMBRANE DOMAIN-CONTAINING PROTEIN"/>
    <property type="match status" value="1"/>
</dbReference>
<proteinExistence type="predicted"/>
<feature type="chain" id="PRO_5029502447" description="Ig-like domain-containing protein" evidence="9">
    <location>
        <begin position="17"/>
        <end position="199"/>
    </location>
</feature>
<keyword evidence="3 9" id="KW-0732">Signal</keyword>
<keyword evidence="2" id="KW-0812">Transmembrane</keyword>
<reference evidence="11 12" key="1">
    <citation type="submission" date="2020-03" db="EMBL/GenBank/DDBJ databases">
        <title>Dissostichus mawsoni Genome sequencing and assembly.</title>
        <authorList>
            <person name="Park H."/>
        </authorList>
    </citation>
    <scope>NUCLEOTIDE SEQUENCE [LARGE SCALE GENOMIC DNA]</scope>
    <source>
        <strain evidence="11">DM0001</strain>
        <tissue evidence="11">Muscle</tissue>
    </source>
</reference>
<evidence type="ECO:0000256" key="4">
    <source>
        <dbReference type="ARBA" id="ARBA00022737"/>
    </source>
</evidence>
<evidence type="ECO:0000256" key="8">
    <source>
        <dbReference type="ARBA" id="ARBA00023319"/>
    </source>
</evidence>
<keyword evidence="5" id="KW-1133">Transmembrane helix</keyword>
<dbReference type="OrthoDB" id="9890427at2759"/>
<dbReference type="SMART" id="SM00409">
    <property type="entry name" value="IG"/>
    <property type="match status" value="1"/>
</dbReference>
<dbReference type="Pfam" id="PF07686">
    <property type="entry name" value="V-set"/>
    <property type="match status" value="1"/>
</dbReference>
<dbReference type="InterPro" id="IPR007110">
    <property type="entry name" value="Ig-like_dom"/>
</dbReference>
<evidence type="ECO:0000256" key="2">
    <source>
        <dbReference type="ARBA" id="ARBA00022692"/>
    </source>
</evidence>
<dbReference type="AlphaFoldDB" id="A0A7J5Z3X8"/>
<sequence>MLSLHLSFTVLQCAVCRDVSVPPGTLYRVAGFPLSLPCAVSGFEGPRTQDFEWFLYRDDAGGRQMGVVSTRDKGFPYAPFQPRVKNGEVRVERDSGDKVRLVIQRLRAEDQGKYECYTPSTDLTYQGNYSASVPVKVIPDTLQVSYTRSLTGQPVPEGAELTLTCSGGIQSEQLTHLSITFGKRNNGEGFGGRHVWEAQ</sequence>
<protein>
    <recommendedName>
        <fullName evidence="10">Ig-like domain-containing protein</fullName>
    </recommendedName>
</protein>
<keyword evidence="4" id="KW-0677">Repeat</keyword>
<dbReference type="PROSITE" id="PS50835">
    <property type="entry name" value="IG_LIKE"/>
    <property type="match status" value="1"/>
</dbReference>
<comment type="subcellular location">
    <subcellularLocation>
        <location evidence="1">Membrane</location>
        <topology evidence="1">Single-pass membrane protein</topology>
    </subcellularLocation>
</comment>
<evidence type="ECO:0000313" key="12">
    <source>
        <dbReference type="Proteomes" id="UP000518266"/>
    </source>
</evidence>
<keyword evidence="8" id="KW-0393">Immunoglobulin domain</keyword>
<keyword evidence="7" id="KW-1015">Disulfide bond</keyword>
<evidence type="ECO:0000313" key="11">
    <source>
        <dbReference type="EMBL" id="KAF3856545.1"/>
    </source>
</evidence>
<evidence type="ECO:0000256" key="3">
    <source>
        <dbReference type="ARBA" id="ARBA00022729"/>
    </source>
</evidence>
<dbReference type="InterPro" id="IPR013783">
    <property type="entry name" value="Ig-like_fold"/>
</dbReference>
<dbReference type="GO" id="GO:0016020">
    <property type="term" value="C:membrane"/>
    <property type="evidence" value="ECO:0007669"/>
    <property type="project" value="UniProtKB-SubCell"/>
</dbReference>
<dbReference type="Gene3D" id="2.60.40.10">
    <property type="entry name" value="Immunoglobulins"/>
    <property type="match status" value="1"/>
</dbReference>
<dbReference type="InterPro" id="IPR013106">
    <property type="entry name" value="Ig_V-set"/>
</dbReference>
<keyword evidence="6" id="KW-0472">Membrane</keyword>
<dbReference type="FunFam" id="2.60.40.10:FF:000191">
    <property type="entry name" value="Immunoglobulin superfamily member 3"/>
    <property type="match status" value="1"/>
</dbReference>
<dbReference type="SUPFAM" id="SSF48726">
    <property type="entry name" value="Immunoglobulin"/>
    <property type="match status" value="1"/>
</dbReference>
<gene>
    <name evidence="11" type="ORF">F7725_017268</name>
</gene>
<dbReference type="InterPro" id="IPR036179">
    <property type="entry name" value="Ig-like_dom_sf"/>
</dbReference>
<evidence type="ECO:0000256" key="6">
    <source>
        <dbReference type="ARBA" id="ARBA00023136"/>
    </source>
</evidence>
<dbReference type="InterPro" id="IPR003599">
    <property type="entry name" value="Ig_sub"/>
</dbReference>
<dbReference type="InterPro" id="IPR051102">
    <property type="entry name" value="IgSF_V-set/TM_domain"/>
</dbReference>
<evidence type="ECO:0000256" key="9">
    <source>
        <dbReference type="SAM" id="SignalP"/>
    </source>
</evidence>
<name>A0A7J5Z3X8_DISMA</name>
<accession>A0A7J5Z3X8</accession>
<evidence type="ECO:0000256" key="7">
    <source>
        <dbReference type="ARBA" id="ARBA00023157"/>
    </source>
</evidence>
<comment type="caution">
    <text evidence="11">The sequence shown here is derived from an EMBL/GenBank/DDBJ whole genome shotgun (WGS) entry which is preliminary data.</text>
</comment>
<organism evidence="11 12">
    <name type="scientific">Dissostichus mawsoni</name>
    <name type="common">Antarctic cod</name>
    <dbReference type="NCBI Taxonomy" id="36200"/>
    <lineage>
        <taxon>Eukaryota</taxon>
        <taxon>Metazoa</taxon>
        <taxon>Chordata</taxon>
        <taxon>Craniata</taxon>
        <taxon>Vertebrata</taxon>
        <taxon>Euteleostomi</taxon>
        <taxon>Actinopterygii</taxon>
        <taxon>Neopterygii</taxon>
        <taxon>Teleostei</taxon>
        <taxon>Neoteleostei</taxon>
        <taxon>Acanthomorphata</taxon>
        <taxon>Eupercaria</taxon>
        <taxon>Perciformes</taxon>
        <taxon>Notothenioidei</taxon>
        <taxon>Nototheniidae</taxon>
        <taxon>Dissostichus</taxon>
    </lineage>
</organism>
<dbReference type="EMBL" id="JAAKFY010000006">
    <property type="protein sequence ID" value="KAF3856545.1"/>
    <property type="molecule type" value="Genomic_DNA"/>
</dbReference>
<dbReference type="PANTHER" id="PTHR12207:SF33">
    <property type="entry name" value="IMMUNOGLOBULIN SUPERFAMILY MEMBER 8 PRECURSOR"/>
    <property type="match status" value="1"/>
</dbReference>
<evidence type="ECO:0000256" key="1">
    <source>
        <dbReference type="ARBA" id="ARBA00004167"/>
    </source>
</evidence>
<dbReference type="Proteomes" id="UP000518266">
    <property type="component" value="Unassembled WGS sequence"/>
</dbReference>
<keyword evidence="12" id="KW-1185">Reference proteome</keyword>
<feature type="domain" description="Ig-like" evidence="10">
    <location>
        <begin position="31"/>
        <end position="116"/>
    </location>
</feature>
<evidence type="ECO:0000256" key="5">
    <source>
        <dbReference type="ARBA" id="ARBA00022989"/>
    </source>
</evidence>
<evidence type="ECO:0000259" key="10">
    <source>
        <dbReference type="PROSITE" id="PS50835"/>
    </source>
</evidence>
<feature type="signal peptide" evidence="9">
    <location>
        <begin position="1"/>
        <end position="16"/>
    </location>
</feature>